<sequence length="1066" mass="108584">MVHQRIGRTVGAVVITLSWAAVGRAVNNYIFNAPPSAIGQYNWLGNSNWYLEAVGASGVPNTLLESAEFQQYPGSQVNESTSVGLGASFPLHSMKSKALFNIGVSSNTPDVTLTIDPGNAGIVALDVTASELSFRATSTDNAGDLSVVVNGLTEIEGRMTIGSRTDFAALGVTVLDGRLTVEDGTYASTTLTAGHGSGDLGEVYVLRGGTLNLADDLTIGRAGESRLSIQSEDDLFDDSVVNSVDTFVGLQPGAVGEIEVGPQGRWFNSGDVYLGGSDLANGGEGTLRLNGTYFATQYPAMAEIGGNLELRDGLISLFTGAELTVGGQLETRSGTQLVMQHDAVLRVNANLLDLAGGSFDWIEGQIHFTSKFNVDSTVSHAPLGNAVTLDAGEETPFSETWVQSIVVDGELGVGTGAGGSLEVAGGFANSVSGRIGGNGVALQPSRAKVDGGESIWAMSQDLTIGTLPANPEARLEILNSGTVSMRNAFIGILGLKGDVTISGAGSALASTDSVYLGGNASLGGGQGTLALTNNGTLAVGNSASDQLVVWNGYAVTMNQSAINARNLVVRGSIAPAAGAFIPGHISVAGTTDVDGGTLTLSALSSNLVASGNVIVQNGGALNAYIHGGIGTNVVVVGIGSTWTTPNVVASVLGSSTTGVGRIRSLTLNAGGTANLTAGVSFAAGASDGLQMGGGTLNAPTFNAGTVGVSGRGTINASYSGSGQISPNGALTIGNAGSPVGFATTGSISVFGNSLTLNDADAVELGPTTTLGIISTGGALIAPNGINLALGETISGFGSVQTDNNAADRLQNLGAINGASTTNRITLAGYVTGNGSFTNVEFTGTLEPSGALPSIRTGLVSGSNYKFTSSSELLMDIGGANPGFGYDIIFSTGQFIADGALKVSLINGFTPSIGQTFDLLDFGTLIGTFDALVLPLLNPGLGWDVSQLYTQGRITVAAELLKADFEQDGDVDANDLALWQNGFGIQVSAAHDEGDADANGAVNGADFLIWQRQYTGPLAMVAEITVVPEPSAWWLSALSMIFPITGRYKRCARPSLRLLTPRTCRLL</sequence>
<organism evidence="1 2">
    <name type="scientific">Lacipirellula limnantheis</name>
    <dbReference type="NCBI Taxonomy" id="2528024"/>
    <lineage>
        <taxon>Bacteria</taxon>
        <taxon>Pseudomonadati</taxon>
        <taxon>Planctomycetota</taxon>
        <taxon>Planctomycetia</taxon>
        <taxon>Pirellulales</taxon>
        <taxon>Lacipirellulaceae</taxon>
        <taxon>Lacipirellula</taxon>
    </lineage>
</organism>
<accession>A0A517U4W8</accession>
<dbReference type="Proteomes" id="UP000317909">
    <property type="component" value="Chromosome"/>
</dbReference>
<keyword evidence="2" id="KW-1185">Reference proteome</keyword>
<dbReference type="AlphaFoldDB" id="A0A517U4W8"/>
<dbReference type="GO" id="GO:0000272">
    <property type="term" value="P:polysaccharide catabolic process"/>
    <property type="evidence" value="ECO:0007669"/>
    <property type="project" value="InterPro"/>
</dbReference>
<protein>
    <recommendedName>
        <fullName evidence="3">Autotransporter-associated beta strand repeat protein</fullName>
    </recommendedName>
</protein>
<evidence type="ECO:0000313" key="1">
    <source>
        <dbReference type="EMBL" id="QDT75676.1"/>
    </source>
</evidence>
<reference evidence="1 2" key="1">
    <citation type="submission" date="2019-02" db="EMBL/GenBank/DDBJ databases">
        <title>Deep-cultivation of Planctomycetes and their phenomic and genomic characterization uncovers novel biology.</title>
        <authorList>
            <person name="Wiegand S."/>
            <person name="Jogler M."/>
            <person name="Boedeker C."/>
            <person name="Pinto D."/>
            <person name="Vollmers J."/>
            <person name="Rivas-Marin E."/>
            <person name="Kohn T."/>
            <person name="Peeters S.H."/>
            <person name="Heuer A."/>
            <person name="Rast P."/>
            <person name="Oberbeckmann S."/>
            <person name="Bunk B."/>
            <person name="Jeske O."/>
            <person name="Meyerdierks A."/>
            <person name="Storesund J.E."/>
            <person name="Kallscheuer N."/>
            <person name="Luecker S."/>
            <person name="Lage O.M."/>
            <person name="Pohl T."/>
            <person name="Merkel B.J."/>
            <person name="Hornburger P."/>
            <person name="Mueller R.-W."/>
            <person name="Bruemmer F."/>
            <person name="Labrenz M."/>
            <person name="Spormann A.M."/>
            <person name="Op den Camp H."/>
            <person name="Overmann J."/>
            <person name="Amann R."/>
            <person name="Jetten M.S.M."/>
            <person name="Mascher T."/>
            <person name="Medema M.H."/>
            <person name="Devos D.P."/>
            <person name="Kaster A.-K."/>
            <person name="Ovreas L."/>
            <person name="Rohde M."/>
            <person name="Galperin M.Y."/>
            <person name="Jogler C."/>
        </authorList>
    </citation>
    <scope>NUCLEOTIDE SEQUENCE [LARGE SCALE GENOMIC DNA]</scope>
    <source>
        <strain evidence="1 2">I41</strain>
    </source>
</reference>
<dbReference type="InterPro" id="IPR036439">
    <property type="entry name" value="Dockerin_dom_sf"/>
</dbReference>
<dbReference type="KEGG" id="llh:I41_49180"/>
<name>A0A517U4W8_9BACT</name>
<evidence type="ECO:0008006" key="3">
    <source>
        <dbReference type="Google" id="ProtNLM"/>
    </source>
</evidence>
<evidence type="ECO:0000313" key="2">
    <source>
        <dbReference type="Proteomes" id="UP000317909"/>
    </source>
</evidence>
<dbReference type="Gene3D" id="1.10.1330.10">
    <property type="entry name" value="Dockerin domain"/>
    <property type="match status" value="1"/>
</dbReference>
<gene>
    <name evidence="1" type="ORF">I41_49180</name>
</gene>
<proteinExistence type="predicted"/>
<dbReference type="EMBL" id="CP036339">
    <property type="protein sequence ID" value="QDT75676.1"/>
    <property type="molecule type" value="Genomic_DNA"/>
</dbReference>